<evidence type="ECO:0000256" key="1">
    <source>
        <dbReference type="ARBA" id="ARBA00004651"/>
    </source>
</evidence>
<keyword evidence="9" id="KW-0325">Glycoprotein</keyword>
<dbReference type="Proteomes" id="UP000018936">
    <property type="component" value="Unassembled WGS sequence"/>
</dbReference>
<reference evidence="12 13" key="1">
    <citation type="journal article" date="2013" name="Proc. Natl. Acad. Sci. U.S.A.">
        <title>The king cobra genome reveals dynamic gene evolution and adaptation in the snake venom system.</title>
        <authorList>
            <person name="Vonk F.J."/>
            <person name="Casewell N.R."/>
            <person name="Henkel C.V."/>
            <person name="Heimberg A.M."/>
            <person name="Jansen H.J."/>
            <person name="McCleary R.J."/>
            <person name="Kerkkamp H.M."/>
            <person name="Vos R.A."/>
            <person name="Guerreiro I."/>
            <person name="Calvete J.J."/>
            <person name="Wuster W."/>
            <person name="Woods A.E."/>
            <person name="Logan J.M."/>
            <person name="Harrison R.A."/>
            <person name="Castoe T.A."/>
            <person name="de Koning A.P."/>
            <person name="Pollock D.D."/>
            <person name="Yandell M."/>
            <person name="Calderon D."/>
            <person name="Renjifo C."/>
            <person name="Currier R.B."/>
            <person name="Salgado D."/>
            <person name="Pla D."/>
            <person name="Sanz L."/>
            <person name="Hyder A.S."/>
            <person name="Ribeiro J.M."/>
            <person name="Arntzen J.W."/>
            <person name="van den Thillart G.E."/>
            <person name="Boetzer M."/>
            <person name="Pirovano W."/>
            <person name="Dirks R.P."/>
            <person name="Spaink H.P."/>
            <person name="Duboule D."/>
            <person name="McGlinn E."/>
            <person name="Kini R.M."/>
            <person name="Richardson M.K."/>
        </authorList>
    </citation>
    <scope>NUCLEOTIDE SEQUENCE</scope>
    <source>
        <tissue evidence="12">Blood</tissue>
    </source>
</reference>
<evidence type="ECO:0000259" key="11">
    <source>
        <dbReference type="Pfam" id="PF07562"/>
    </source>
</evidence>
<evidence type="ECO:0000256" key="2">
    <source>
        <dbReference type="ARBA" id="ARBA00022475"/>
    </source>
</evidence>
<keyword evidence="13" id="KW-1185">Reference proteome</keyword>
<dbReference type="InterPro" id="IPR038550">
    <property type="entry name" value="GPCR_3_9-Cys_sf"/>
</dbReference>
<dbReference type="InterPro" id="IPR000068">
    <property type="entry name" value="GPCR_3_Ca_sens_rcpt-rel"/>
</dbReference>
<gene>
    <name evidence="12" type="ORF">L345_16286</name>
</gene>
<dbReference type="PANTHER" id="PTHR24061:SF599">
    <property type="entry name" value="G-PROTEIN COUPLED RECEPTORS FAMILY 3 PROFILE DOMAIN-CONTAINING PROTEIN"/>
    <property type="match status" value="1"/>
</dbReference>
<feature type="domain" description="GPCR family 3 nine cysteines" evidence="11">
    <location>
        <begin position="88"/>
        <end position="125"/>
    </location>
</feature>
<keyword evidence="5" id="KW-1133">Transmembrane helix</keyword>
<keyword evidence="7" id="KW-0472">Membrane</keyword>
<keyword evidence="6" id="KW-0297">G-protein coupled receptor</keyword>
<keyword evidence="2" id="KW-1003">Cell membrane</keyword>
<name>V8N6V2_OPHHA</name>
<feature type="non-terminal residue" evidence="12">
    <location>
        <position position="128"/>
    </location>
</feature>
<dbReference type="FunFam" id="2.10.50.30:FF:000004">
    <property type="entry name" value="Taste receptor type 1 member 3-like protein"/>
    <property type="match status" value="1"/>
</dbReference>
<dbReference type="OrthoDB" id="5984008at2759"/>
<dbReference type="InterPro" id="IPR011500">
    <property type="entry name" value="GPCR_3_9-Cys_dom"/>
</dbReference>
<dbReference type="Gene3D" id="2.10.50.30">
    <property type="entry name" value="GPCR, family 3, nine cysteines domain"/>
    <property type="match status" value="1"/>
</dbReference>
<evidence type="ECO:0000256" key="8">
    <source>
        <dbReference type="ARBA" id="ARBA00023170"/>
    </source>
</evidence>
<dbReference type="AlphaFoldDB" id="V8N6V2"/>
<evidence type="ECO:0000256" key="5">
    <source>
        <dbReference type="ARBA" id="ARBA00022989"/>
    </source>
</evidence>
<dbReference type="GO" id="GO:0004930">
    <property type="term" value="F:G protein-coupled receptor activity"/>
    <property type="evidence" value="ECO:0007669"/>
    <property type="project" value="UniProtKB-KW"/>
</dbReference>
<keyword evidence="10" id="KW-0807">Transducer</keyword>
<evidence type="ECO:0000313" key="13">
    <source>
        <dbReference type="Proteomes" id="UP000018936"/>
    </source>
</evidence>
<sequence>MNCIRVPMMKEEEFANVIDVIDMGEEVFFEMALFPPHPSFWENSDTEDTLEEGKTFFEDTMKVGDGIGGDVEDFHLLFIVYRNKEVLPLSRCNDPCFPGSWKKGIEGDHFCCYDCVPCPEGKISDQNG</sequence>
<accession>V8N6V2</accession>
<organism evidence="12 13">
    <name type="scientific">Ophiophagus hannah</name>
    <name type="common">King cobra</name>
    <name type="synonym">Naja hannah</name>
    <dbReference type="NCBI Taxonomy" id="8665"/>
    <lineage>
        <taxon>Eukaryota</taxon>
        <taxon>Metazoa</taxon>
        <taxon>Chordata</taxon>
        <taxon>Craniata</taxon>
        <taxon>Vertebrata</taxon>
        <taxon>Euteleostomi</taxon>
        <taxon>Lepidosauria</taxon>
        <taxon>Squamata</taxon>
        <taxon>Bifurcata</taxon>
        <taxon>Unidentata</taxon>
        <taxon>Episquamata</taxon>
        <taxon>Toxicofera</taxon>
        <taxon>Serpentes</taxon>
        <taxon>Colubroidea</taxon>
        <taxon>Elapidae</taxon>
        <taxon>Elapinae</taxon>
        <taxon>Ophiophagus</taxon>
    </lineage>
</organism>
<evidence type="ECO:0000256" key="10">
    <source>
        <dbReference type="ARBA" id="ARBA00023224"/>
    </source>
</evidence>
<evidence type="ECO:0000256" key="6">
    <source>
        <dbReference type="ARBA" id="ARBA00023040"/>
    </source>
</evidence>
<keyword evidence="4" id="KW-0732">Signal</keyword>
<evidence type="ECO:0000256" key="9">
    <source>
        <dbReference type="ARBA" id="ARBA00023180"/>
    </source>
</evidence>
<protein>
    <recommendedName>
        <fullName evidence="11">GPCR family 3 nine cysteines domain-containing protein</fullName>
    </recommendedName>
</protein>
<keyword evidence="8" id="KW-0675">Receptor</keyword>
<proteinExistence type="predicted"/>
<dbReference type="EMBL" id="AZIM01007387">
    <property type="protein sequence ID" value="ETE57994.1"/>
    <property type="molecule type" value="Genomic_DNA"/>
</dbReference>
<evidence type="ECO:0000256" key="7">
    <source>
        <dbReference type="ARBA" id="ARBA00023136"/>
    </source>
</evidence>
<dbReference type="PANTHER" id="PTHR24061">
    <property type="entry name" value="CALCIUM-SENSING RECEPTOR-RELATED"/>
    <property type="match status" value="1"/>
</dbReference>
<comment type="subcellular location">
    <subcellularLocation>
        <location evidence="1">Cell membrane</location>
        <topology evidence="1">Multi-pass membrane protein</topology>
    </subcellularLocation>
</comment>
<evidence type="ECO:0000256" key="3">
    <source>
        <dbReference type="ARBA" id="ARBA00022692"/>
    </source>
</evidence>
<evidence type="ECO:0000256" key="4">
    <source>
        <dbReference type="ARBA" id="ARBA00022729"/>
    </source>
</evidence>
<dbReference type="Pfam" id="PF07562">
    <property type="entry name" value="NCD3G"/>
    <property type="match status" value="1"/>
</dbReference>
<comment type="caution">
    <text evidence="12">The sequence shown here is derived from an EMBL/GenBank/DDBJ whole genome shotgun (WGS) entry which is preliminary data.</text>
</comment>
<keyword evidence="3" id="KW-0812">Transmembrane</keyword>
<dbReference type="GO" id="GO:0005886">
    <property type="term" value="C:plasma membrane"/>
    <property type="evidence" value="ECO:0007669"/>
    <property type="project" value="UniProtKB-SubCell"/>
</dbReference>
<evidence type="ECO:0000313" key="12">
    <source>
        <dbReference type="EMBL" id="ETE57994.1"/>
    </source>
</evidence>